<feature type="signal peptide" evidence="1">
    <location>
        <begin position="1"/>
        <end position="29"/>
    </location>
</feature>
<comment type="caution">
    <text evidence="2">The sequence shown here is derived from an EMBL/GenBank/DDBJ whole genome shotgun (WGS) entry which is preliminary data.</text>
</comment>
<dbReference type="Proteomes" id="UP000315037">
    <property type="component" value="Unassembled WGS sequence"/>
</dbReference>
<organism evidence="2 3">
    <name type="scientific">Oecophyllibacter saccharovorans</name>
    <dbReference type="NCBI Taxonomy" id="2558360"/>
    <lineage>
        <taxon>Bacteria</taxon>
        <taxon>Pseudomonadati</taxon>
        <taxon>Pseudomonadota</taxon>
        <taxon>Alphaproteobacteria</taxon>
        <taxon>Acetobacterales</taxon>
        <taxon>Acetobacteraceae</taxon>
        <taxon>Oecophyllibacter</taxon>
    </lineage>
</organism>
<proteinExistence type="predicted"/>
<keyword evidence="3" id="KW-1185">Reference proteome</keyword>
<dbReference type="PROSITE" id="PS51257">
    <property type="entry name" value="PROKAR_LIPOPROTEIN"/>
    <property type="match status" value="1"/>
</dbReference>
<protein>
    <recommendedName>
        <fullName evidence="4">Tetratricopeptide repeat protein</fullName>
    </recommendedName>
</protein>
<gene>
    <name evidence="2" type="ORF">E3202_01570</name>
</gene>
<sequence>MKRVFYCSALSAVTLPGRLGILCSLAVLAGCGSARQPWNDPHYADAMETGRSVFDLGQMGQAAGQYRLALQRAFIADDAREIHDAGFNLATAELRAGNPQGALKTLDRVEQALLLRHWPLRADLHLVRAAAYLKLGNWEGACQQARLAQKAPDSATVSAALVMEGLAEGQLGDLQGVTAVLAQLQHVPEGSVLAAGVQEVQALQAYLSHQWMAAITLAGKAAAGWRTEFDYGDMRRALSLEARALDASGDTAGAARLQTVIEASRNAEAASQK</sequence>
<dbReference type="SUPFAM" id="SSF48452">
    <property type="entry name" value="TPR-like"/>
    <property type="match status" value="1"/>
</dbReference>
<evidence type="ECO:0000313" key="3">
    <source>
        <dbReference type="Proteomes" id="UP000315037"/>
    </source>
</evidence>
<dbReference type="AlphaFoldDB" id="A0A506UQR2"/>
<accession>A0A506UQR2</accession>
<evidence type="ECO:0000256" key="1">
    <source>
        <dbReference type="SAM" id="SignalP"/>
    </source>
</evidence>
<dbReference type="InterPro" id="IPR011990">
    <property type="entry name" value="TPR-like_helical_dom_sf"/>
</dbReference>
<dbReference type="EMBL" id="SORZ01000001">
    <property type="protein sequence ID" value="TPW35676.1"/>
    <property type="molecule type" value="Genomic_DNA"/>
</dbReference>
<dbReference type="Gene3D" id="1.25.40.10">
    <property type="entry name" value="Tetratricopeptide repeat domain"/>
    <property type="match status" value="1"/>
</dbReference>
<dbReference type="RefSeq" id="WP_165600148.1">
    <property type="nucleotide sequence ID" value="NZ_SORZ01000001.1"/>
</dbReference>
<name>A0A506UQR2_9PROT</name>
<reference evidence="2 3" key="1">
    <citation type="submission" date="2019-03" db="EMBL/GenBank/DDBJ databases">
        <title>The complete genome sequence of Neokomagataea sp. Jb2 NBRC113641.</title>
        <authorList>
            <person name="Chua K.-O."/>
            <person name="Chan K.-G."/>
            <person name="See-Too W.-S."/>
        </authorList>
    </citation>
    <scope>NUCLEOTIDE SEQUENCE [LARGE SCALE GENOMIC DNA]</scope>
    <source>
        <strain evidence="2 3">Jb2</strain>
    </source>
</reference>
<keyword evidence="1" id="KW-0732">Signal</keyword>
<evidence type="ECO:0008006" key="4">
    <source>
        <dbReference type="Google" id="ProtNLM"/>
    </source>
</evidence>
<evidence type="ECO:0000313" key="2">
    <source>
        <dbReference type="EMBL" id="TPW35676.1"/>
    </source>
</evidence>
<feature type="chain" id="PRO_5021212987" description="Tetratricopeptide repeat protein" evidence="1">
    <location>
        <begin position="30"/>
        <end position="273"/>
    </location>
</feature>